<protein>
    <recommendedName>
        <fullName evidence="3">Asp/Glu/Hydantoin racemase</fullName>
    </recommendedName>
</protein>
<dbReference type="STRING" id="481446.NIT7645_02094"/>
<dbReference type="Proteomes" id="UP000043764">
    <property type="component" value="Unassembled WGS sequence"/>
</dbReference>
<gene>
    <name evidence="1" type="ORF">NIT7321_03750</name>
</gene>
<evidence type="ECO:0000313" key="1">
    <source>
        <dbReference type="EMBL" id="CRL12868.1"/>
    </source>
</evidence>
<name>A0A0H5D826_9RHOB</name>
<dbReference type="RefSeq" id="WP_050674386.1">
    <property type="nucleotide sequence ID" value="NZ_CVRL01000046.1"/>
</dbReference>
<keyword evidence="2" id="KW-1185">Reference proteome</keyword>
<evidence type="ECO:0008006" key="3">
    <source>
        <dbReference type="Google" id="ProtNLM"/>
    </source>
</evidence>
<organism evidence="1 2">
    <name type="scientific">Phaeobacter italicus</name>
    <dbReference type="NCBI Taxonomy" id="481446"/>
    <lineage>
        <taxon>Bacteria</taxon>
        <taxon>Pseudomonadati</taxon>
        <taxon>Pseudomonadota</taxon>
        <taxon>Alphaproteobacteria</taxon>
        <taxon>Rhodobacterales</taxon>
        <taxon>Roseobacteraceae</taxon>
        <taxon>Phaeobacter</taxon>
    </lineage>
</organism>
<proteinExistence type="predicted"/>
<accession>A0A0H5D826</accession>
<dbReference type="AlphaFoldDB" id="A0A0H5D826"/>
<dbReference type="EMBL" id="CVRL01000046">
    <property type="protein sequence ID" value="CRL12868.1"/>
    <property type="molecule type" value="Genomic_DNA"/>
</dbReference>
<reference evidence="2" key="1">
    <citation type="submission" date="2015-05" db="EMBL/GenBank/DDBJ databases">
        <authorList>
            <person name="Rodrigo-Torres Lidia"/>
            <person name="Arahal R.David."/>
        </authorList>
    </citation>
    <scope>NUCLEOTIDE SEQUENCE [LARGE SCALE GENOMIC DNA]</scope>
    <source>
        <strain evidence="2">CECT 7321</strain>
    </source>
</reference>
<sequence length="212" mass="22080">MTDLTLLHTAEVHVATFDALASGAALSHLVRPDWLARAQNDPSGLDAELRAEITAAITSAQHTTGQPVLCTCTTLGEIAEAAGAIRLDWPMMQMAAQMGGPVLLTYCLDSTAIPSTSLLQRAMTDAGNPHPILSLALPHLWPLFEQGDSLAFATAIAQAITDFLATSPIPADHPTAVVLAQASMAGAADLVDTDTPVLASPAIAMQQLLAKR</sequence>
<evidence type="ECO:0000313" key="2">
    <source>
        <dbReference type="Proteomes" id="UP000043764"/>
    </source>
</evidence>